<gene>
    <name evidence="5" type="ORF">ZT3D7_G11625</name>
</gene>
<keyword evidence="6" id="KW-1185">Reference proteome</keyword>
<reference evidence="5 6" key="1">
    <citation type="submission" date="2016-06" db="EMBL/GenBank/DDBJ databases">
        <authorList>
            <person name="Kjaerup R.B."/>
            <person name="Dalgaard T.S."/>
            <person name="Juul-Madsen H.R."/>
        </authorList>
    </citation>
    <scope>NUCLEOTIDE SEQUENCE [LARGE SCALE GENOMIC DNA]</scope>
</reference>
<protein>
    <submittedName>
        <fullName evidence="5">Uncharacterized protein</fullName>
    </submittedName>
</protein>
<accession>A0A1X7SA89</accession>
<keyword evidence="4" id="KW-0342">GTP-binding</keyword>
<dbReference type="GO" id="GO:0005525">
    <property type="term" value="F:GTP binding"/>
    <property type="evidence" value="ECO:0007669"/>
    <property type="project" value="UniProtKB-KW"/>
</dbReference>
<organism evidence="5 6">
    <name type="scientific">Zymoseptoria tritici (strain ST99CH_3D7)</name>
    <dbReference type="NCBI Taxonomy" id="1276538"/>
    <lineage>
        <taxon>Eukaryota</taxon>
        <taxon>Fungi</taxon>
        <taxon>Dikarya</taxon>
        <taxon>Ascomycota</taxon>
        <taxon>Pezizomycotina</taxon>
        <taxon>Dothideomycetes</taxon>
        <taxon>Dothideomycetidae</taxon>
        <taxon>Mycosphaerellales</taxon>
        <taxon>Mycosphaerellaceae</taxon>
        <taxon>Zymoseptoria</taxon>
    </lineage>
</organism>
<dbReference type="Proteomes" id="UP000215127">
    <property type="component" value="Chromosome 17"/>
</dbReference>
<evidence type="ECO:0000256" key="1">
    <source>
        <dbReference type="ARBA" id="ARBA00009636"/>
    </source>
</evidence>
<dbReference type="InterPro" id="IPR036525">
    <property type="entry name" value="Tubulin/FtsZ_GTPase_sf"/>
</dbReference>
<evidence type="ECO:0000256" key="2">
    <source>
        <dbReference type="ARBA" id="ARBA00022701"/>
    </source>
</evidence>
<dbReference type="SUPFAM" id="SSF52490">
    <property type="entry name" value="Tubulin nucleotide-binding domain-like"/>
    <property type="match status" value="1"/>
</dbReference>
<dbReference type="Gene3D" id="3.40.50.1440">
    <property type="entry name" value="Tubulin/FtsZ, GTPase domain"/>
    <property type="match status" value="1"/>
</dbReference>
<dbReference type="EMBL" id="LT853706">
    <property type="protein sequence ID" value="SMQ56470.1"/>
    <property type="molecule type" value="Genomic_DNA"/>
</dbReference>
<sequence>MDTTPSARSSPIRCQTSTHIAAATQVAASVENDSISTTRTTFKHIDCLIDDEAIYDICRCNLGIQRTNYESLNRLVAQVVSSITAFLCFDGSLMDDNEATTSAAATLLGIQRTNYENLNRLAAQVVSSITGQPERYPDQPGPIPA</sequence>
<evidence type="ECO:0000256" key="3">
    <source>
        <dbReference type="ARBA" id="ARBA00022741"/>
    </source>
</evidence>
<evidence type="ECO:0000256" key="4">
    <source>
        <dbReference type="ARBA" id="ARBA00023134"/>
    </source>
</evidence>
<name>A0A1X7SA89_ZYMT9</name>
<dbReference type="InterPro" id="IPR000217">
    <property type="entry name" value="Tubulin"/>
</dbReference>
<keyword evidence="2" id="KW-0493">Microtubule</keyword>
<dbReference type="GO" id="GO:0005874">
    <property type="term" value="C:microtubule"/>
    <property type="evidence" value="ECO:0007669"/>
    <property type="project" value="UniProtKB-KW"/>
</dbReference>
<dbReference type="PANTHER" id="PTHR11588">
    <property type="entry name" value="TUBULIN"/>
    <property type="match status" value="1"/>
</dbReference>
<proteinExistence type="inferred from homology"/>
<dbReference type="AlphaFoldDB" id="A0A1X7SA89"/>
<evidence type="ECO:0000313" key="5">
    <source>
        <dbReference type="EMBL" id="SMQ56470.1"/>
    </source>
</evidence>
<evidence type="ECO:0000313" key="6">
    <source>
        <dbReference type="Proteomes" id="UP000215127"/>
    </source>
</evidence>
<keyword evidence="3" id="KW-0547">Nucleotide-binding</keyword>
<comment type="similarity">
    <text evidence="1">Belongs to the tubulin family.</text>
</comment>
<dbReference type="GO" id="GO:0007017">
    <property type="term" value="P:microtubule-based process"/>
    <property type="evidence" value="ECO:0007669"/>
    <property type="project" value="InterPro"/>
</dbReference>
<dbReference type="STRING" id="1276538.A0A1X7SA89"/>